<name>A0A4P6XNJ2_9ASCO</name>
<feature type="compositionally biased region" description="Basic and acidic residues" evidence="1">
    <location>
        <begin position="431"/>
        <end position="444"/>
    </location>
</feature>
<feature type="region of interest" description="Disordered" evidence="1">
    <location>
        <begin position="483"/>
        <end position="555"/>
    </location>
</feature>
<dbReference type="PANTHER" id="PTHR12854">
    <property type="entry name" value="ATAXIN 2-RELATED"/>
    <property type="match status" value="1"/>
</dbReference>
<organism evidence="3 4">
    <name type="scientific">Metschnikowia aff. pulcherrima</name>
    <dbReference type="NCBI Taxonomy" id="2163413"/>
    <lineage>
        <taxon>Eukaryota</taxon>
        <taxon>Fungi</taxon>
        <taxon>Dikarya</taxon>
        <taxon>Ascomycota</taxon>
        <taxon>Saccharomycotina</taxon>
        <taxon>Pichiomycetes</taxon>
        <taxon>Metschnikowiaceae</taxon>
        <taxon>Metschnikowia</taxon>
    </lineage>
</organism>
<dbReference type="STRING" id="2163413.A0A4P6XNJ2"/>
<dbReference type="SMART" id="SM01272">
    <property type="entry name" value="LsmAD"/>
    <property type="match status" value="1"/>
</dbReference>
<dbReference type="InterPro" id="IPR045117">
    <property type="entry name" value="ATXN2-like"/>
</dbReference>
<dbReference type="EMBL" id="CP034457">
    <property type="protein sequence ID" value="QBM87244.1"/>
    <property type="molecule type" value="Genomic_DNA"/>
</dbReference>
<dbReference type="AlphaFoldDB" id="A0A4P6XNJ2"/>
<feature type="region of interest" description="Disordered" evidence="1">
    <location>
        <begin position="319"/>
        <end position="380"/>
    </location>
</feature>
<feature type="compositionally biased region" description="Pro residues" evidence="1">
    <location>
        <begin position="489"/>
        <end position="499"/>
    </location>
</feature>
<feature type="region of interest" description="Disordered" evidence="1">
    <location>
        <begin position="1"/>
        <end position="29"/>
    </location>
</feature>
<feature type="domain" description="LsmAD" evidence="2">
    <location>
        <begin position="225"/>
        <end position="296"/>
    </location>
</feature>
<dbReference type="GO" id="GO:0010494">
    <property type="term" value="C:cytoplasmic stress granule"/>
    <property type="evidence" value="ECO:0007669"/>
    <property type="project" value="TreeGrafter"/>
</dbReference>
<feature type="compositionally biased region" description="Low complexity" evidence="1">
    <location>
        <begin position="155"/>
        <end position="167"/>
    </location>
</feature>
<feature type="region of interest" description="Disordered" evidence="1">
    <location>
        <begin position="149"/>
        <end position="180"/>
    </location>
</feature>
<sequence length="754" mass="81969">MKSQSTRGGKQNSFPASPGGPHQGYSLGVSGQRKGVVRQGHNTQTAIDLQGRLIGLLAKATGKTVTATVSSGARYKGVLLSLNIGLSGDDALSIVLLKPTLVAKLLINEKSNVDQKLPAKLVLELKDLIDIDVDPAFLAESITIKENSPESFANTKTETTTETTIPSEPKEPSPQFKTDRDISAGFNFKERELQRWVPDENTPELTLDGDSSGAWDQFKVNEERFGVESSYDEHLYTTKINTEAKDYRERVRRAEKLAKEIEGLSTLDRHVLEERGVAVDDSGLDEEDKYSGVIQDTAVDNRGSELMAALRNASISTEPAPAVPAVPAGDNKYTTPRQRAAQYHNDPAIVSSSATRQAEDKNVESTKPNPPSISSKPQVPEKEAFRLNAQSEFNALREFSANFKIPHKIPTDLLPILAKDKLKQDEILRKQEKDKVETKSKPEHVPATPKTPSTSNSPALPKPKPNVLGVPELKNRFKLNPKAAAFTPSRPPQMSPVPPKANFVRASNNSSPRHQHQRPYSSSSSGSNSKKNHQISAADFFGGPGKVPTPQSQKEKIEAFKTSFNLFATTLKEHADKSTPVVFEKAFKTPPTWDSNVDESYDKIIARRSSSKAFPMSPVANAQFMASPVMSVPSGVPPLMTGAYMGSGSGGKFSPHVPQPMAAQFQQPFHPSMMYPQFQGAVPPGQPQMMYGPPGVDPLLFPPGGFMMPGYMGSPNPMSGGGSYQGVSPQPGQGTHHQGGRRNYQNKRGSCNDK</sequence>
<dbReference type="Pfam" id="PF06741">
    <property type="entry name" value="LsmAD"/>
    <property type="match status" value="1"/>
</dbReference>
<accession>A0A4P6XNJ2</accession>
<feature type="compositionally biased region" description="Polar residues" evidence="1">
    <location>
        <begin position="1"/>
        <end position="15"/>
    </location>
</feature>
<dbReference type="GO" id="GO:0034063">
    <property type="term" value="P:stress granule assembly"/>
    <property type="evidence" value="ECO:0007669"/>
    <property type="project" value="TreeGrafter"/>
</dbReference>
<dbReference type="GO" id="GO:0003729">
    <property type="term" value="F:mRNA binding"/>
    <property type="evidence" value="ECO:0007669"/>
    <property type="project" value="TreeGrafter"/>
</dbReference>
<feature type="region of interest" description="Disordered" evidence="1">
    <location>
        <begin position="712"/>
        <end position="754"/>
    </location>
</feature>
<dbReference type="Pfam" id="PF14438">
    <property type="entry name" value="SM-ATX"/>
    <property type="match status" value="1"/>
</dbReference>
<proteinExistence type="predicted"/>
<dbReference type="InterPro" id="IPR009604">
    <property type="entry name" value="LsmAD_domain"/>
</dbReference>
<dbReference type="PANTHER" id="PTHR12854:SF7">
    <property type="entry name" value="ATAXIN-2 HOMOLOG"/>
    <property type="match status" value="1"/>
</dbReference>
<reference evidence="4" key="1">
    <citation type="submission" date="2019-03" db="EMBL/GenBank/DDBJ databases">
        <title>Snf2 controls pulcherriminic acid biosynthesis and connects pigmentation and antifungal activity of the yeast Metschnikowia pulcherrima.</title>
        <authorList>
            <person name="Gore-Lloyd D."/>
            <person name="Sumann I."/>
            <person name="Brachmann A.O."/>
            <person name="Schneeberger K."/>
            <person name="Ortiz-Merino R.A."/>
            <person name="Moreno-Beltran M."/>
            <person name="Schlaefli M."/>
            <person name="Kirner P."/>
            <person name="Santos Kron A."/>
            <person name="Wolfe K.H."/>
            <person name="Piel J."/>
            <person name="Ahrens C.H."/>
            <person name="Henk D."/>
            <person name="Freimoser F.M."/>
        </authorList>
    </citation>
    <scope>NUCLEOTIDE SEQUENCE [LARGE SCALE GENOMIC DNA]</scope>
    <source>
        <strain evidence="4">APC 1.2</strain>
    </source>
</reference>
<evidence type="ECO:0000313" key="4">
    <source>
        <dbReference type="Proteomes" id="UP000292447"/>
    </source>
</evidence>
<dbReference type="InterPro" id="IPR025852">
    <property type="entry name" value="SM_dom_ATX"/>
</dbReference>
<evidence type="ECO:0000259" key="2">
    <source>
        <dbReference type="SMART" id="SM01272"/>
    </source>
</evidence>
<evidence type="ECO:0000256" key="1">
    <source>
        <dbReference type="SAM" id="MobiDB-lite"/>
    </source>
</evidence>
<dbReference type="Proteomes" id="UP000292447">
    <property type="component" value="Chromosome II"/>
</dbReference>
<feature type="compositionally biased region" description="Low complexity" evidence="1">
    <location>
        <begin position="319"/>
        <end position="328"/>
    </location>
</feature>
<gene>
    <name evidence="3" type="primary">MPUL0B04440</name>
    <name evidence="3" type="ORF">METSCH_B04440</name>
</gene>
<protein>
    <submittedName>
        <fullName evidence="3">PAB1-binding protein PBP1, interacts with poly(A)-binding protein</fullName>
    </submittedName>
</protein>
<feature type="region of interest" description="Disordered" evidence="1">
    <location>
        <begin position="431"/>
        <end position="469"/>
    </location>
</feature>
<keyword evidence="4" id="KW-1185">Reference proteome</keyword>
<evidence type="ECO:0000313" key="3">
    <source>
        <dbReference type="EMBL" id="QBM87244.1"/>
    </source>
</evidence>